<name>A0ABW9J3C8_9SPHI</name>
<gene>
    <name evidence="1" type="ORF">E6A44_003025</name>
</gene>
<keyword evidence="2" id="KW-1185">Reference proteome</keyword>
<organism evidence="1 2">
    <name type="scientific">Pedobacter ureilyticus</name>
    <dbReference type="NCBI Taxonomy" id="1393051"/>
    <lineage>
        <taxon>Bacteria</taxon>
        <taxon>Pseudomonadati</taxon>
        <taxon>Bacteroidota</taxon>
        <taxon>Sphingobacteriia</taxon>
        <taxon>Sphingobacteriales</taxon>
        <taxon>Sphingobacteriaceae</taxon>
        <taxon>Pedobacter</taxon>
    </lineage>
</organism>
<evidence type="ECO:0000313" key="2">
    <source>
        <dbReference type="Proteomes" id="UP001517247"/>
    </source>
</evidence>
<evidence type="ECO:0000313" key="1">
    <source>
        <dbReference type="EMBL" id="MFN0254525.1"/>
    </source>
</evidence>
<protein>
    <submittedName>
        <fullName evidence="1">Uncharacterized protein</fullName>
    </submittedName>
</protein>
<accession>A0ABW9J3C8</accession>
<reference evidence="1 2" key="1">
    <citation type="submission" date="2024-12" db="EMBL/GenBank/DDBJ databases">
        <authorList>
            <person name="Hu S."/>
        </authorList>
    </citation>
    <scope>NUCLEOTIDE SEQUENCE [LARGE SCALE GENOMIC DNA]</scope>
    <source>
        <strain evidence="1 2">THG-T11</strain>
    </source>
</reference>
<comment type="caution">
    <text evidence="1">The sequence shown here is derived from an EMBL/GenBank/DDBJ whole genome shotgun (WGS) entry which is preliminary data.</text>
</comment>
<dbReference type="EMBL" id="SSHJ02000001">
    <property type="protein sequence ID" value="MFN0254525.1"/>
    <property type="molecule type" value="Genomic_DNA"/>
</dbReference>
<proteinExistence type="predicted"/>
<dbReference type="RefSeq" id="WP_138721674.1">
    <property type="nucleotide sequence ID" value="NZ_SSHJ02000001.1"/>
</dbReference>
<dbReference type="Proteomes" id="UP001517247">
    <property type="component" value="Unassembled WGS sequence"/>
</dbReference>
<sequence length="63" mass="7725">MRINEADWIRILPDGSNLPADNDWLPYDSYNEELDFVFPRYKSGWFIRLMWLHKEATHFRSHI</sequence>